<dbReference type="RefSeq" id="WP_087342855.1">
    <property type="nucleotide sequence ID" value="NZ_JADPDX010000381.1"/>
</dbReference>
<accession>A0A1Y4ILH8</accession>
<protein>
    <submittedName>
        <fullName evidence="3">Uncharacterized protein</fullName>
    </submittedName>
</protein>
<dbReference type="AlphaFoldDB" id="A0A1Y4ILH8"/>
<feature type="transmembrane region" description="Helical" evidence="2">
    <location>
        <begin position="473"/>
        <end position="494"/>
    </location>
</feature>
<keyword evidence="1" id="KW-0175">Coiled coil</keyword>
<dbReference type="Proteomes" id="UP000195950">
    <property type="component" value="Unassembled WGS sequence"/>
</dbReference>
<feature type="transmembrane region" description="Helical" evidence="2">
    <location>
        <begin position="18"/>
        <end position="37"/>
    </location>
</feature>
<evidence type="ECO:0000313" key="3">
    <source>
        <dbReference type="EMBL" id="OUP21174.1"/>
    </source>
</evidence>
<dbReference type="InterPro" id="IPR050445">
    <property type="entry name" value="Bact_polysacc_biosynth/exp"/>
</dbReference>
<evidence type="ECO:0000256" key="1">
    <source>
        <dbReference type="SAM" id="Coils"/>
    </source>
</evidence>
<gene>
    <name evidence="3" type="ORF">B5F32_05025</name>
</gene>
<keyword evidence="2" id="KW-0812">Transmembrane</keyword>
<evidence type="ECO:0000256" key="2">
    <source>
        <dbReference type="SAM" id="Phobius"/>
    </source>
</evidence>
<dbReference type="GO" id="GO:0005886">
    <property type="term" value="C:plasma membrane"/>
    <property type="evidence" value="ECO:0007669"/>
    <property type="project" value="TreeGrafter"/>
</dbReference>
<dbReference type="PANTHER" id="PTHR32309:SF13">
    <property type="entry name" value="FERRIC ENTEROBACTIN TRANSPORT PROTEIN FEPE"/>
    <property type="match status" value="1"/>
</dbReference>
<dbReference type="PANTHER" id="PTHR32309">
    <property type="entry name" value="TYROSINE-PROTEIN KINASE"/>
    <property type="match status" value="1"/>
</dbReference>
<reference evidence="4" key="1">
    <citation type="submission" date="2017-04" db="EMBL/GenBank/DDBJ databases">
        <title>Function of individual gut microbiota members based on whole genome sequencing of pure cultures obtained from chicken caecum.</title>
        <authorList>
            <person name="Medvecky M."/>
            <person name="Cejkova D."/>
            <person name="Polansky O."/>
            <person name="Karasova D."/>
            <person name="Kubasova T."/>
            <person name="Cizek A."/>
            <person name="Rychlik I."/>
        </authorList>
    </citation>
    <scope>NUCLEOTIDE SEQUENCE [LARGE SCALE GENOMIC DNA]</scope>
    <source>
        <strain evidence="4">An199</strain>
    </source>
</reference>
<proteinExistence type="predicted"/>
<evidence type="ECO:0000313" key="4">
    <source>
        <dbReference type="Proteomes" id="UP000195950"/>
    </source>
</evidence>
<feature type="coiled-coil region" evidence="1">
    <location>
        <begin position="332"/>
        <end position="366"/>
    </location>
</feature>
<dbReference type="EMBL" id="NFJX01000003">
    <property type="protein sequence ID" value="OUP21174.1"/>
    <property type="molecule type" value="Genomic_DNA"/>
</dbReference>
<organism evidence="3 4">
    <name type="scientific">Parabacteroides distasonis</name>
    <dbReference type="NCBI Taxonomy" id="823"/>
    <lineage>
        <taxon>Bacteria</taxon>
        <taxon>Pseudomonadati</taxon>
        <taxon>Bacteroidota</taxon>
        <taxon>Bacteroidia</taxon>
        <taxon>Bacteroidales</taxon>
        <taxon>Tannerellaceae</taxon>
        <taxon>Parabacteroides</taxon>
    </lineage>
</organism>
<keyword evidence="2" id="KW-0472">Membrane</keyword>
<name>A0A1Y4ILH8_PARDI</name>
<dbReference type="GO" id="GO:0004713">
    <property type="term" value="F:protein tyrosine kinase activity"/>
    <property type="evidence" value="ECO:0007669"/>
    <property type="project" value="TreeGrafter"/>
</dbReference>
<keyword evidence="2" id="KW-1133">Transmembrane helix</keyword>
<sequence>MDIILYISRFFYRIRHQLVFGTLIITILVAYFSQFMGKNYTVSTSIYTGIASSTGLTTNEERTDWQIIANTYDNLVSLTKSKGTLETVSLKLLALCLIHGNPEEDNLYITAKNYKHLKETIPEDILNLVDTASFEKTFELLKEYKNSDSRNYLQELFNSETPFFSYAALSKIIIRRQGNSDLIEIIYTSTDPGITWNTVKLISDEMKASYNRLRFQAADNIVKYYEEELKKVRARLNQQENSLTDYSVANKVINYNEQTRAIAQNYELFATRYEEAEKNFESSSKLVKDVEKYMLMRAKLITANEEFINTLEDITRINGKITEIETFTSEDRQATNEDLQEYKADLKDAEKKIALLTEQINSYKESKEGVAIEGLVDEWLKQTLLYTKSKAELGVLNKRKQEFDNLYKTYSPVGTRIKQQEREINLSEQSYIQILYALNMAKMKQKNIQLTSATLNTISEPSYPLFSDKGKRLLLIIAAFIGSLLFIIGLNLIIELLDRTLRDAERAKRLTGMNILGAFTGRNSQLKFRGFVKACNRISASYICNRLNPYLQKDKTLCVNILSIDPREGKTFICKYLSDQWETLGFNVKYIRVEQDISIDAAFLTTDKIEKHIHFEKHPDILLVEYPAIRQNGIPPCLLRSAQVNLLVANACRVWKRSDDEYVKYLREMTLNAPLFLYLNNASREAVEDFTGQLPPETSMRSFANRMMYMGLTSTSSAVK</sequence>
<comment type="caution">
    <text evidence="3">The sequence shown here is derived from an EMBL/GenBank/DDBJ whole genome shotgun (WGS) entry which is preliminary data.</text>
</comment>